<evidence type="ECO:0000256" key="17">
    <source>
        <dbReference type="ARBA" id="ARBA00023211"/>
    </source>
</evidence>
<evidence type="ECO:0000256" key="5">
    <source>
        <dbReference type="ARBA" id="ARBA00018058"/>
    </source>
</evidence>
<dbReference type="SMART" id="SM00878">
    <property type="entry name" value="Biotin_carb_C"/>
    <property type="match status" value="1"/>
</dbReference>
<dbReference type="Pfam" id="PF02785">
    <property type="entry name" value="Biotin_carb_C"/>
    <property type="match status" value="1"/>
</dbReference>
<evidence type="ECO:0000256" key="21">
    <source>
        <dbReference type="ARBA" id="ARBA00049495"/>
    </source>
</evidence>
<dbReference type="SUPFAM" id="SSF56059">
    <property type="entry name" value="Glutathione synthetase ATP-binding domain-like"/>
    <property type="match status" value="1"/>
</dbReference>
<dbReference type="PROSITE" id="PS50968">
    <property type="entry name" value="BIOTINYL_LIPOYL"/>
    <property type="match status" value="1"/>
</dbReference>
<dbReference type="Pfam" id="PF02786">
    <property type="entry name" value="CPSase_L_D2"/>
    <property type="match status" value="1"/>
</dbReference>
<dbReference type="Gene3D" id="3.30.1490.20">
    <property type="entry name" value="ATP-grasp fold, A domain"/>
    <property type="match status" value="1"/>
</dbReference>
<dbReference type="PROSITE" id="PS00188">
    <property type="entry name" value="BIOTIN"/>
    <property type="match status" value="1"/>
</dbReference>
<dbReference type="Pfam" id="PF00289">
    <property type="entry name" value="Biotin_carb_N"/>
    <property type="match status" value="1"/>
</dbReference>
<comment type="cofactor">
    <cofactor evidence="1">
        <name>biotin</name>
        <dbReference type="ChEBI" id="CHEBI:57586"/>
    </cofactor>
</comment>
<dbReference type="EC" id="6.4.1.3" evidence="4"/>
<dbReference type="GeneTree" id="ENSGT00940000156083"/>
<dbReference type="Ensembl" id="ENSAMET00000018274.2">
    <property type="protein sequence ID" value="ENSAMEP00000017561.2"/>
    <property type="gene ID" value="ENSAMEG00000016627.2"/>
</dbReference>
<dbReference type="InterPro" id="IPR001882">
    <property type="entry name" value="Biotin_BS"/>
</dbReference>
<dbReference type="STRING" id="9646.ENSAMEP00000017561"/>
<accession>G1MDY3</accession>
<keyword evidence="7" id="KW-0436">Ligase</keyword>
<feature type="domain" description="ATP-grasp" evidence="25">
    <location>
        <begin position="155"/>
        <end position="352"/>
    </location>
</feature>
<dbReference type="PROSITE" id="PS50979">
    <property type="entry name" value="BC"/>
    <property type="match status" value="1"/>
</dbReference>
<dbReference type="SUPFAM" id="SSF51246">
    <property type="entry name" value="Rudiment single hybrid motif"/>
    <property type="match status" value="1"/>
</dbReference>
<dbReference type="GO" id="GO:0016042">
    <property type="term" value="P:lipid catabolic process"/>
    <property type="evidence" value="ECO:0007669"/>
    <property type="project" value="UniProtKB-KW"/>
</dbReference>
<dbReference type="FunFam" id="3.30.1490.20:FF:000003">
    <property type="entry name" value="acetyl-CoA carboxylase isoform X1"/>
    <property type="match status" value="1"/>
</dbReference>
<dbReference type="UniPathway" id="UPA00945">
    <property type="reaction ID" value="UER00908"/>
</dbReference>
<keyword evidence="9 23" id="KW-0547">Nucleotide-binding</keyword>
<name>G1MDY3_AILME</name>
<organism evidence="27 28">
    <name type="scientific">Ailuropoda melanoleuca</name>
    <name type="common">Giant panda</name>
    <dbReference type="NCBI Taxonomy" id="9646"/>
    <lineage>
        <taxon>Eukaryota</taxon>
        <taxon>Metazoa</taxon>
        <taxon>Chordata</taxon>
        <taxon>Craniata</taxon>
        <taxon>Vertebrata</taxon>
        <taxon>Euteleostomi</taxon>
        <taxon>Mammalia</taxon>
        <taxon>Eutheria</taxon>
        <taxon>Laurasiatheria</taxon>
        <taxon>Carnivora</taxon>
        <taxon>Caniformia</taxon>
        <taxon>Ursidae</taxon>
        <taxon>Ailuropoda</taxon>
    </lineage>
</organism>
<comment type="catalytic activity">
    <reaction evidence="21">
        <text>propanoyl-CoA + hydrogencarbonate + ATP = (S)-methylmalonyl-CoA + ADP + phosphate + H(+)</text>
        <dbReference type="Rhea" id="RHEA:23720"/>
        <dbReference type="ChEBI" id="CHEBI:15378"/>
        <dbReference type="ChEBI" id="CHEBI:17544"/>
        <dbReference type="ChEBI" id="CHEBI:30616"/>
        <dbReference type="ChEBI" id="CHEBI:43474"/>
        <dbReference type="ChEBI" id="CHEBI:57327"/>
        <dbReference type="ChEBI" id="CHEBI:57392"/>
        <dbReference type="ChEBI" id="CHEBI:456216"/>
        <dbReference type="EC" id="6.4.1.3"/>
    </reaction>
    <physiologicalReaction direction="left-to-right" evidence="21">
        <dbReference type="Rhea" id="RHEA:23721"/>
    </physiologicalReaction>
</comment>
<evidence type="ECO:0000256" key="11">
    <source>
        <dbReference type="ARBA" id="ARBA00022842"/>
    </source>
</evidence>
<dbReference type="GO" id="GO:0046872">
    <property type="term" value="F:metal ion binding"/>
    <property type="evidence" value="ECO:0007669"/>
    <property type="project" value="UniProtKB-KW"/>
</dbReference>
<evidence type="ECO:0000256" key="4">
    <source>
        <dbReference type="ARBA" id="ARBA00013050"/>
    </source>
</evidence>
<dbReference type="FunFam" id="3.40.50.20:FF:000010">
    <property type="entry name" value="Propionyl-CoA carboxylase subunit alpha"/>
    <property type="match status" value="1"/>
</dbReference>
<sequence length="686" mass="75633">MAGLWVGMAGLVAAGRRGRRWPQPLMRSVSLWSLKTFDKILVANRGEIACRVIKTCKKMGIKTVAIHSDADASSVHVKMADEAVCVGPAPTSKSYLNMDAIMEAIKKTSAQAVHPGYGFLSENKEFAKCLAAEGVIFIGPDTHAIQAMGDKIESKLLAKKAKVNTIPGFDGVVKDADEAVRIAREIGYPVMIKASAGGGGKGMRIAWDDEETRDGFRFSSQEAASSFGDDRLLIEKFIDNPRHIEIQVLGDKHGNAVWLNERECSIQRRNQKVVEEAPSIFLDSKTRRAMGEQAVALAKAVKYSSAGTVEFLVDSKKNFYFLEMNTRLQVEHPVTECITGLDLVQEMIRVAKGYPLRHKQADIPINGWAVECRVYAEDPYKSFGLPSIGRLSQYQEPIHLPGVRVDSGIQPGSDISIYYDPMISKLITYGSDRTEALKRMEDALDNYIIRGVTHNIALLREVIINSRFIEGDINTKFLSDVYPDGFKGHKLTENERNQLLAIASSLFVAFQLRAQRFQEHETSRVPIIKPQMANWELSVKLHDEVHTVIASNSGPTFHVEVDGSKLNVTSTWNLASPLLSVNVDGTQRTIQYQVHVLTKLAAELNKFMLEKVAEDTSSILRSPMPGMVVAVSVKPGDMVAEGQEICVIEAMKMQNSMTAGKTGKVKSVHCKAGDTVGEGDLLVELE</sequence>
<evidence type="ECO:0000256" key="13">
    <source>
        <dbReference type="ARBA" id="ARBA00022963"/>
    </source>
</evidence>
<keyword evidence="16" id="KW-0496">Mitochondrion</keyword>
<comment type="pathway">
    <text evidence="3">Metabolic intermediate metabolism; propanoyl-CoA degradation; succinyl-CoA from propanoyl-CoA: step 1/3.</text>
</comment>
<dbReference type="Pfam" id="PF00364">
    <property type="entry name" value="Biotin_lipoyl"/>
    <property type="match status" value="1"/>
</dbReference>
<evidence type="ECO:0000256" key="23">
    <source>
        <dbReference type="PROSITE-ProRule" id="PRU00409"/>
    </source>
</evidence>
<dbReference type="InterPro" id="IPR011764">
    <property type="entry name" value="Biotin_carboxylation_dom"/>
</dbReference>
<feature type="domain" description="Biotin carboxylation" evidence="26">
    <location>
        <begin position="36"/>
        <end position="483"/>
    </location>
</feature>
<dbReference type="InterPro" id="IPR005482">
    <property type="entry name" value="Biotin_COase_C"/>
</dbReference>
<dbReference type="PROSITE" id="PS00867">
    <property type="entry name" value="CPSASE_2"/>
    <property type="match status" value="1"/>
</dbReference>
<evidence type="ECO:0000256" key="9">
    <source>
        <dbReference type="ARBA" id="ARBA00022741"/>
    </source>
</evidence>
<evidence type="ECO:0000256" key="12">
    <source>
        <dbReference type="ARBA" id="ARBA00022946"/>
    </source>
</evidence>
<dbReference type="InterPro" id="IPR041265">
    <property type="entry name" value="PCC_BT"/>
</dbReference>
<evidence type="ECO:0000256" key="22">
    <source>
        <dbReference type="ARBA" id="ARBA00066043"/>
    </source>
</evidence>
<proteinExistence type="predicted"/>
<dbReference type="PROSITE" id="PS50975">
    <property type="entry name" value="ATP_GRASP"/>
    <property type="match status" value="1"/>
</dbReference>
<evidence type="ECO:0000256" key="19">
    <source>
        <dbReference type="ARBA" id="ARBA00031557"/>
    </source>
</evidence>
<dbReference type="InterPro" id="IPR011761">
    <property type="entry name" value="ATP-grasp"/>
</dbReference>
<dbReference type="Pfam" id="PF18140">
    <property type="entry name" value="PCC_BT"/>
    <property type="match status" value="1"/>
</dbReference>
<evidence type="ECO:0000256" key="8">
    <source>
        <dbReference type="ARBA" id="ARBA00022723"/>
    </source>
</evidence>
<dbReference type="GO" id="GO:0004658">
    <property type="term" value="F:propionyl-CoA carboxylase activity"/>
    <property type="evidence" value="ECO:0007669"/>
    <property type="project" value="UniProtKB-EC"/>
</dbReference>
<comment type="subcellular location">
    <subcellularLocation>
        <location evidence="2">Mitochondrion matrix</location>
    </subcellularLocation>
</comment>
<comment type="catalytic activity">
    <reaction evidence="20">
        <text>butanoyl-CoA + hydrogencarbonate + ATP = (2S)-ethylmalonyl-CoA + ADP + phosphate + H(+)</text>
        <dbReference type="Rhea" id="RHEA:59520"/>
        <dbReference type="ChEBI" id="CHEBI:15378"/>
        <dbReference type="ChEBI" id="CHEBI:17544"/>
        <dbReference type="ChEBI" id="CHEBI:30616"/>
        <dbReference type="ChEBI" id="CHEBI:43474"/>
        <dbReference type="ChEBI" id="CHEBI:57371"/>
        <dbReference type="ChEBI" id="CHEBI:60909"/>
        <dbReference type="ChEBI" id="CHEBI:456216"/>
    </reaction>
    <physiologicalReaction direction="left-to-right" evidence="20">
        <dbReference type="Rhea" id="RHEA:59521"/>
    </physiologicalReaction>
</comment>
<dbReference type="HOGENOM" id="CLU_000395_3_3_1"/>
<keyword evidence="10 23" id="KW-0067">ATP-binding</keyword>
<dbReference type="InterPro" id="IPR005479">
    <property type="entry name" value="CPAse_ATP-bd"/>
</dbReference>
<keyword evidence="8" id="KW-0479">Metal-binding</keyword>
<dbReference type="InterPro" id="IPR011054">
    <property type="entry name" value="Rudment_hybrid_motif"/>
</dbReference>
<evidence type="ECO:0000256" key="16">
    <source>
        <dbReference type="ARBA" id="ARBA00023128"/>
    </source>
</evidence>
<reference evidence="27 28" key="1">
    <citation type="journal article" date="2010" name="Nature">
        <title>The sequence and de novo assembly of the giant panda genome.</title>
        <authorList>
            <person name="Li R."/>
            <person name="Fan W."/>
            <person name="Tian G."/>
            <person name="Zhu H."/>
            <person name="He L."/>
            <person name="Cai J."/>
            <person name="Huang Q."/>
            <person name="Cai Q."/>
            <person name="Li B."/>
            <person name="Bai Y."/>
            <person name="Zhang Z."/>
            <person name="Zhang Y."/>
            <person name="Wang W."/>
            <person name="Li J."/>
            <person name="Wei F."/>
            <person name="Li H."/>
            <person name="Jian M."/>
            <person name="Li J."/>
            <person name="Zhang Z."/>
            <person name="Nielsen R."/>
            <person name="Li D."/>
            <person name="Gu W."/>
            <person name="Yang Z."/>
            <person name="Xuan Z."/>
            <person name="Ryder O.A."/>
            <person name="Leung F.C."/>
            <person name="Zhou Y."/>
            <person name="Cao J."/>
            <person name="Sun X."/>
            <person name="Fu Y."/>
            <person name="Fang X."/>
            <person name="Guo X."/>
            <person name="Wang B."/>
            <person name="Hou R."/>
            <person name="Shen F."/>
            <person name="Mu B."/>
            <person name="Ni P."/>
            <person name="Lin R."/>
            <person name="Qian W."/>
            <person name="Wang G."/>
            <person name="Yu C."/>
            <person name="Nie W."/>
            <person name="Wang J."/>
            <person name="Wu Z."/>
            <person name="Liang H."/>
            <person name="Min J."/>
            <person name="Wu Q."/>
            <person name="Cheng S."/>
            <person name="Ruan J."/>
            <person name="Wang M."/>
            <person name="Shi Z."/>
            <person name="Wen M."/>
            <person name="Liu B."/>
            <person name="Ren X."/>
            <person name="Zheng H."/>
            <person name="Dong D."/>
            <person name="Cook K."/>
            <person name="Shan G."/>
            <person name="Zhang H."/>
            <person name="Kosiol C."/>
            <person name="Xie X."/>
            <person name="Lu Z."/>
            <person name="Zheng H."/>
            <person name="Li Y."/>
            <person name="Steiner C.C."/>
            <person name="Lam T.T."/>
            <person name="Lin S."/>
            <person name="Zhang Q."/>
            <person name="Li G."/>
            <person name="Tian J."/>
            <person name="Gong T."/>
            <person name="Liu H."/>
            <person name="Zhang D."/>
            <person name="Fang L."/>
            <person name="Ye C."/>
            <person name="Zhang J."/>
            <person name="Hu W."/>
            <person name="Xu A."/>
            <person name="Ren Y."/>
            <person name="Zhang G."/>
            <person name="Bruford M.W."/>
            <person name="Li Q."/>
            <person name="Ma L."/>
            <person name="Guo Y."/>
            <person name="An N."/>
            <person name="Hu Y."/>
            <person name="Zheng Y."/>
            <person name="Shi Y."/>
            <person name="Li Z."/>
            <person name="Liu Q."/>
            <person name="Chen Y."/>
            <person name="Zhao J."/>
            <person name="Qu N."/>
            <person name="Zhao S."/>
            <person name="Tian F."/>
            <person name="Wang X."/>
            <person name="Wang H."/>
            <person name="Xu L."/>
            <person name="Liu X."/>
            <person name="Vinar T."/>
            <person name="Wang Y."/>
            <person name="Lam T.W."/>
            <person name="Yiu S.M."/>
            <person name="Liu S."/>
            <person name="Zhang H."/>
            <person name="Li D."/>
            <person name="Huang Y."/>
            <person name="Wang X."/>
            <person name="Yang G."/>
            <person name="Jiang Z."/>
            <person name="Wang J."/>
            <person name="Qin N."/>
            <person name="Li L."/>
            <person name="Li J."/>
            <person name="Bolund L."/>
            <person name="Kristiansen K."/>
            <person name="Wong G.K."/>
            <person name="Olson M."/>
            <person name="Zhang X."/>
            <person name="Li S."/>
            <person name="Yang H."/>
            <person name="Wang J."/>
            <person name="Wang J."/>
        </authorList>
    </citation>
    <scope>NUCLEOTIDE SEQUENCE [LARGE SCALE GENOMIC DNA]</scope>
</reference>
<dbReference type="InterPro" id="IPR013815">
    <property type="entry name" value="ATP_grasp_subdomain_1"/>
</dbReference>
<dbReference type="eggNOG" id="KOG0238">
    <property type="taxonomic scope" value="Eukaryota"/>
</dbReference>
<dbReference type="SUPFAM" id="SSF52440">
    <property type="entry name" value="PreATP-grasp domain"/>
    <property type="match status" value="1"/>
</dbReference>
<dbReference type="SUPFAM" id="SSF51230">
    <property type="entry name" value="Single hybrid motif"/>
    <property type="match status" value="1"/>
</dbReference>
<protein>
    <recommendedName>
        <fullName evidence="5">Propionyl-CoA carboxylase alpha chain, mitochondrial</fullName>
        <ecNumber evidence="4">6.4.1.3</ecNumber>
    </recommendedName>
    <alternativeName>
        <fullName evidence="19">Propanoyl-CoA:carbon dioxide ligase subunit alpha</fullName>
    </alternativeName>
</protein>
<evidence type="ECO:0000256" key="14">
    <source>
        <dbReference type="ARBA" id="ARBA00022990"/>
    </source>
</evidence>
<dbReference type="GO" id="GO:0005759">
    <property type="term" value="C:mitochondrial matrix"/>
    <property type="evidence" value="ECO:0007669"/>
    <property type="project" value="UniProtKB-SubCell"/>
</dbReference>
<keyword evidence="6" id="KW-0597">Phosphoprotein</keyword>
<evidence type="ECO:0000256" key="2">
    <source>
        <dbReference type="ARBA" id="ARBA00004305"/>
    </source>
</evidence>
<evidence type="ECO:0000256" key="3">
    <source>
        <dbReference type="ARBA" id="ARBA00005060"/>
    </source>
</evidence>
<dbReference type="CDD" id="cd06850">
    <property type="entry name" value="biotinyl_domain"/>
    <property type="match status" value="1"/>
</dbReference>
<keyword evidence="17" id="KW-0464">Manganese</keyword>
<reference evidence="27" key="3">
    <citation type="submission" date="2025-09" db="UniProtKB">
        <authorList>
            <consortium name="Ensembl"/>
        </authorList>
    </citation>
    <scope>IDENTIFICATION</scope>
</reference>
<evidence type="ECO:0000313" key="28">
    <source>
        <dbReference type="Proteomes" id="UP000008912"/>
    </source>
</evidence>
<dbReference type="InterPro" id="IPR005481">
    <property type="entry name" value="BC-like_N"/>
</dbReference>
<evidence type="ECO:0000259" key="25">
    <source>
        <dbReference type="PROSITE" id="PS50975"/>
    </source>
</evidence>
<dbReference type="PANTHER" id="PTHR18866">
    <property type="entry name" value="CARBOXYLASE:PYRUVATE/ACETYL-COA/PROPIONYL-COA CARBOXYLASE"/>
    <property type="match status" value="1"/>
</dbReference>
<keyword evidence="18" id="KW-0092">Biotin</keyword>
<dbReference type="Gene3D" id="3.40.50.20">
    <property type="match status" value="1"/>
</dbReference>
<evidence type="ECO:0000256" key="15">
    <source>
        <dbReference type="ARBA" id="ARBA00023098"/>
    </source>
</evidence>
<keyword evidence="14" id="KW-0007">Acetylation</keyword>
<dbReference type="PANTHER" id="PTHR18866:SF33">
    <property type="entry name" value="METHYLCROTONOYL-COA CARBOXYLASE SUBUNIT ALPHA, MITOCHONDRIAL-RELATED"/>
    <property type="match status" value="1"/>
</dbReference>
<dbReference type="InterPro" id="IPR011053">
    <property type="entry name" value="Single_hybrid_motif"/>
</dbReference>
<keyword evidence="15" id="KW-0443">Lipid metabolism</keyword>
<keyword evidence="13" id="KW-0442">Lipid degradation</keyword>
<dbReference type="Gene3D" id="2.40.50.100">
    <property type="match status" value="1"/>
</dbReference>
<dbReference type="Gene3D" id="3.30.470.20">
    <property type="entry name" value="ATP-grasp fold, B domain"/>
    <property type="match status" value="1"/>
</dbReference>
<dbReference type="GO" id="GO:0005524">
    <property type="term" value="F:ATP binding"/>
    <property type="evidence" value="ECO:0007669"/>
    <property type="project" value="UniProtKB-UniRule"/>
</dbReference>
<dbReference type="Proteomes" id="UP000008912">
    <property type="component" value="Unassembled WGS sequence"/>
</dbReference>
<evidence type="ECO:0000256" key="6">
    <source>
        <dbReference type="ARBA" id="ARBA00022553"/>
    </source>
</evidence>
<dbReference type="InterPro" id="IPR050856">
    <property type="entry name" value="Biotin_carboxylase_complex"/>
</dbReference>
<dbReference type="InterPro" id="IPR016185">
    <property type="entry name" value="PreATP-grasp_dom_sf"/>
</dbReference>
<reference evidence="27" key="2">
    <citation type="submission" date="2025-08" db="UniProtKB">
        <authorList>
            <consortium name="Ensembl"/>
        </authorList>
    </citation>
    <scope>IDENTIFICATION</scope>
</reference>
<evidence type="ECO:0000256" key="1">
    <source>
        <dbReference type="ARBA" id="ARBA00001953"/>
    </source>
</evidence>
<evidence type="ECO:0000256" key="18">
    <source>
        <dbReference type="ARBA" id="ARBA00023267"/>
    </source>
</evidence>
<dbReference type="FunFam" id="2.40.50.100:FF:000029">
    <property type="entry name" value="propionyl-CoA carboxylase alpha chain, mitochondrial"/>
    <property type="match status" value="1"/>
</dbReference>
<evidence type="ECO:0000313" key="27">
    <source>
        <dbReference type="Ensembl" id="ENSAMEP00000017561.2"/>
    </source>
</evidence>
<evidence type="ECO:0000259" key="26">
    <source>
        <dbReference type="PROSITE" id="PS50979"/>
    </source>
</evidence>
<dbReference type="InterPro" id="IPR000089">
    <property type="entry name" value="Biotin_lipoyl"/>
</dbReference>
<dbReference type="PROSITE" id="PS00866">
    <property type="entry name" value="CPSASE_1"/>
    <property type="match status" value="1"/>
</dbReference>
<keyword evidence="28" id="KW-1185">Reference proteome</keyword>
<dbReference type="FunFam" id="3.30.470.20:FF:000028">
    <property type="entry name" value="Methylcrotonoyl-CoA carboxylase subunit alpha, mitochondrial"/>
    <property type="match status" value="1"/>
</dbReference>
<evidence type="ECO:0000256" key="10">
    <source>
        <dbReference type="ARBA" id="ARBA00022840"/>
    </source>
</evidence>
<evidence type="ECO:0000259" key="24">
    <source>
        <dbReference type="PROSITE" id="PS50968"/>
    </source>
</evidence>
<evidence type="ECO:0000256" key="7">
    <source>
        <dbReference type="ARBA" id="ARBA00022598"/>
    </source>
</evidence>
<dbReference type="AlphaFoldDB" id="G1MDY3"/>
<dbReference type="NCBIfam" id="NF006367">
    <property type="entry name" value="PRK08591.1"/>
    <property type="match status" value="1"/>
</dbReference>
<gene>
    <name evidence="27" type="primary">PCCA</name>
</gene>
<keyword evidence="11" id="KW-0460">Magnesium</keyword>
<keyword evidence="12" id="KW-0809">Transit peptide</keyword>
<feature type="domain" description="Lipoyl-binding" evidence="24">
    <location>
        <begin position="610"/>
        <end position="686"/>
    </location>
</feature>
<dbReference type="Gene3D" id="3.30.700.30">
    <property type="match status" value="1"/>
</dbReference>
<comment type="subunit">
    <text evidence="22">The holoenzyme is a dodecamer composed of 6 PCCA/alpha subunits and 6 PCCB/beta subunits. Interacts (via the biotin carboxylation domain) with SIRT4. Interacts with SIRT3 and SIRT5.</text>
</comment>
<evidence type="ECO:0000256" key="20">
    <source>
        <dbReference type="ARBA" id="ARBA00048208"/>
    </source>
</evidence>